<feature type="transmembrane region" description="Helical" evidence="6">
    <location>
        <begin position="153"/>
        <end position="171"/>
    </location>
</feature>
<sequence length="425" mass="45404">MAGGRGELRKSITWLQGTAMTIGAVIGAGILVLPAIAAEIAGPASLVSWLLMGLISLPMLAAIAQMSSRYPDSGGIAAYARQAFGSGMGRLTGFLIFSAMPIGLPPTALIGANYLCSLFGWGAGAAHIAAGALILTAVTLNLRGIELSGKSQLFIVSAILSILIFVVFSSLSEIRTANFAPFLPHGLGAVGHTMSLLFFAFLGWEMIGHLAEEFRDPRRDIPISLGAAYVVVNAVYLAIALVVVGSGVYRGGNPNIAMISLIKLRWGEPAAVLVGLLGFVICYCPVHTYIAGFSRLFYAQAREGYFPKCFGELHPLYKTPFRALWLFVPLNLSLLFLSWALSWDLKPLLGIPSATFLLVYTIGMFSAAKVLPTKSGRLCGLLSGTLSCAVFAFSGWYMLFPLAVAAYFLLRYRGEFFRKPEGPAL</sequence>
<name>A0AAW5K3P1_9BACT</name>
<comment type="caution">
    <text evidence="7">The sequence shown here is derived from an EMBL/GenBank/DDBJ whole genome shotgun (WGS) entry which is preliminary data.</text>
</comment>
<dbReference type="Pfam" id="PF13520">
    <property type="entry name" value="AA_permease_2"/>
    <property type="match status" value="1"/>
</dbReference>
<feature type="transmembrane region" description="Helical" evidence="6">
    <location>
        <begin position="323"/>
        <end position="342"/>
    </location>
</feature>
<dbReference type="InterPro" id="IPR050367">
    <property type="entry name" value="APC_superfamily"/>
</dbReference>
<evidence type="ECO:0000256" key="4">
    <source>
        <dbReference type="ARBA" id="ARBA00022989"/>
    </source>
</evidence>
<protein>
    <submittedName>
        <fullName evidence="7">Amino acid permease</fullName>
    </submittedName>
</protein>
<reference evidence="7 8" key="1">
    <citation type="submission" date="2022-06" db="EMBL/GenBank/DDBJ databases">
        <title>Isolation of gut microbiota from human fecal samples.</title>
        <authorList>
            <person name="Pamer E.G."/>
            <person name="Barat B."/>
            <person name="Waligurski E."/>
            <person name="Medina S."/>
            <person name="Paddock L."/>
            <person name="Mostad J."/>
        </authorList>
    </citation>
    <scope>NUCLEOTIDE SEQUENCE [LARGE SCALE GENOMIC DNA]</scope>
    <source>
        <strain evidence="7 8">DFI.9.90</strain>
    </source>
</reference>
<feature type="transmembrane region" description="Helical" evidence="6">
    <location>
        <begin position="91"/>
        <end position="112"/>
    </location>
</feature>
<dbReference type="Proteomes" id="UP001205919">
    <property type="component" value="Unassembled WGS sequence"/>
</dbReference>
<evidence type="ECO:0000256" key="6">
    <source>
        <dbReference type="SAM" id="Phobius"/>
    </source>
</evidence>
<dbReference type="GO" id="GO:0022857">
    <property type="term" value="F:transmembrane transporter activity"/>
    <property type="evidence" value="ECO:0007669"/>
    <property type="project" value="InterPro"/>
</dbReference>
<evidence type="ECO:0000256" key="3">
    <source>
        <dbReference type="ARBA" id="ARBA00022692"/>
    </source>
</evidence>
<evidence type="ECO:0000313" key="7">
    <source>
        <dbReference type="EMBL" id="MCQ4813168.1"/>
    </source>
</evidence>
<keyword evidence="3 6" id="KW-0812">Transmembrane</keyword>
<organism evidence="7 8">
    <name type="scientific">Cloacibacillus evryensis</name>
    <dbReference type="NCBI Taxonomy" id="508460"/>
    <lineage>
        <taxon>Bacteria</taxon>
        <taxon>Thermotogati</taxon>
        <taxon>Synergistota</taxon>
        <taxon>Synergistia</taxon>
        <taxon>Synergistales</taxon>
        <taxon>Synergistaceae</taxon>
        <taxon>Cloacibacillus</taxon>
    </lineage>
</organism>
<feature type="transmembrane region" description="Helical" evidence="6">
    <location>
        <begin position="12"/>
        <end position="38"/>
    </location>
</feature>
<accession>A0AAW5K3P1</accession>
<gene>
    <name evidence="7" type="ORF">NE630_01870</name>
</gene>
<keyword evidence="8" id="KW-1185">Reference proteome</keyword>
<keyword evidence="2" id="KW-1003">Cell membrane</keyword>
<proteinExistence type="predicted"/>
<feature type="transmembrane region" description="Helical" evidence="6">
    <location>
        <begin position="44"/>
        <end position="64"/>
    </location>
</feature>
<dbReference type="EMBL" id="JANFYT010000003">
    <property type="protein sequence ID" value="MCQ4813168.1"/>
    <property type="molecule type" value="Genomic_DNA"/>
</dbReference>
<dbReference type="AlphaFoldDB" id="A0AAW5K3P1"/>
<feature type="transmembrane region" description="Helical" evidence="6">
    <location>
        <begin position="225"/>
        <end position="249"/>
    </location>
</feature>
<dbReference type="GO" id="GO:0005886">
    <property type="term" value="C:plasma membrane"/>
    <property type="evidence" value="ECO:0007669"/>
    <property type="project" value="UniProtKB-SubCell"/>
</dbReference>
<feature type="transmembrane region" description="Helical" evidence="6">
    <location>
        <begin position="380"/>
        <end position="410"/>
    </location>
</feature>
<evidence type="ECO:0000313" key="8">
    <source>
        <dbReference type="Proteomes" id="UP001205919"/>
    </source>
</evidence>
<evidence type="ECO:0000256" key="5">
    <source>
        <dbReference type="ARBA" id="ARBA00023136"/>
    </source>
</evidence>
<feature type="transmembrane region" description="Helical" evidence="6">
    <location>
        <begin position="118"/>
        <end position="141"/>
    </location>
</feature>
<dbReference type="InterPro" id="IPR002293">
    <property type="entry name" value="AA/rel_permease1"/>
</dbReference>
<dbReference type="PIRSF" id="PIRSF006060">
    <property type="entry name" value="AA_transporter"/>
    <property type="match status" value="1"/>
</dbReference>
<dbReference type="RefSeq" id="WP_008708835.1">
    <property type="nucleotide sequence ID" value="NZ_CABKQM010000002.1"/>
</dbReference>
<dbReference type="Gene3D" id="1.20.1740.10">
    <property type="entry name" value="Amino acid/polyamine transporter I"/>
    <property type="match status" value="1"/>
</dbReference>
<feature type="transmembrane region" description="Helical" evidence="6">
    <location>
        <begin position="183"/>
        <end position="204"/>
    </location>
</feature>
<evidence type="ECO:0000256" key="1">
    <source>
        <dbReference type="ARBA" id="ARBA00004651"/>
    </source>
</evidence>
<evidence type="ECO:0000256" key="2">
    <source>
        <dbReference type="ARBA" id="ARBA00022475"/>
    </source>
</evidence>
<dbReference type="PANTHER" id="PTHR42770:SF13">
    <property type="entry name" value="L-METHIONINE_BRANCHED-CHAIN AMINO ACID EXPORTER YJEH"/>
    <property type="match status" value="1"/>
</dbReference>
<dbReference type="PANTHER" id="PTHR42770">
    <property type="entry name" value="AMINO ACID TRANSPORTER-RELATED"/>
    <property type="match status" value="1"/>
</dbReference>
<feature type="transmembrane region" description="Helical" evidence="6">
    <location>
        <begin position="348"/>
        <end position="368"/>
    </location>
</feature>
<keyword evidence="4 6" id="KW-1133">Transmembrane helix</keyword>
<feature type="transmembrane region" description="Helical" evidence="6">
    <location>
        <begin position="269"/>
        <end position="292"/>
    </location>
</feature>
<comment type="subcellular location">
    <subcellularLocation>
        <location evidence="1">Cell membrane</location>
        <topology evidence="1">Multi-pass membrane protein</topology>
    </subcellularLocation>
</comment>
<keyword evidence="5 6" id="KW-0472">Membrane</keyword>